<reference evidence="1 2" key="1">
    <citation type="journal article" date="2009" name="PLoS ONE">
        <title>Genome sequence of the pathogenic intestinal spirochete Brachyspira hyodysenteriae reveals adaptations to its lifestyle in the porcine large intestine.</title>
        <authorList>
            <person name="Bellgard M.I."/>
            <person name="Wanchanthuek P."/>
            <person name="La T."/>
            <person name="Ryan K."/>
            <person name="Moolhuijzen P."/>
            <person name="Albertyn Z."/>
            <person name="Shaban B."/>
            <person name="Motro Y."/>
            <person name="Dunn D.S."/>
            <person name="Schibeci D."/>
            <person name="Hunter A."/>
            <person name="Barrero R."/>
            <person name="Phillips N.D."/>
            <person name="Hampson D.J."/>
        </authorList>
    </citation>
    <scope>NUCLEOTIDE SEQUENCE [LARGE SCALE GENOMIC DNA]</scope>
    <source>
        <strain evidence="2">ATCC 49526 / WA1</strain>
    </source>
</reference>
<evidence type="ECO:0000313" key="1">
    <source>
        <dbReference type="EMBL" id="ACN83793.1"/>
    </source>
</evidence>
<dbReference type="AlphaFoldDB" id="A0A3B6VCD9"/>
<dbReference type="RefSeq" id="WP_012670838.1">
    <property type="nucleotide sequence ID" value="NC_012225.1"/>
</dbReference>
<keyword evidence="2" id="KW-1185">Reference proteome</keyword>
<dbReference type="Proteomes" id="UP000001803">
    <property type="component" value="Chromosome"/>
</dbReference>
<dbReference type="EMBL" id="CP001357">
    <property type="protein sequence ID" value="ACN83793.1"/>
    <property type="molecule type" value="Genomic_DNA"/>
</dbReference>
<sequence>MKDLEFIKKAFESGNINFLIGAGASMPAIQALGNLENELEDLIANGEKDKVNEKLNNFIRNIITPNIKIFTINNIEEDKNNEKEKKDLIETISNYDNFIKSLIKILLKRKNDLILPNINIFTTNYDLFLENSCENIIKEPDVHCNYNDGFMYKNSMFHDSIFDISEYYKMVSYKSKIDYSTSYIPNINIIKLHGSVNWKIRQIDNETNIIYNDINNYNNDDENLSSKIGIVLPTNDKYSDTVLKKAYYTALRFLSSELEKENSILFAFGFSFRDEHLNDIIKQVLKTNPSLQLIISSFNSEAYKTIKQKFSNYINVKYLNEEILKDNGNKNTFGFNKINEILKNI</sequence>
<gene>
    <name evidence="1" type="ordered locus">BHWA1_01314</name>
</gene>
<dbReference type="Pfam" id="PF13289">
    <property type="entry name" value="SIR2_2"/>
    <property type="match status" value="1"/>
</dbReference>
<name>A0A3B6VCD9_BRAHW</name>
<protein>
    <submittedName>
        <fullName evidence="1">Uncharacterized protein</fullName>
    </submittedName>
</protein>
<proteinExistence type="predicted"/>
<organism evidence="1 2">
    <name type="scientific">Brachyspira hyodysenteriae (strain ATCC 49526 / WA1)</name>
    <dbReference type="NCBI Taxonomy" id="565034"/>
    <lineage>
        <taxon>Bacteria</taxon>
        <taxon>Pseudomonadati</taxon>
        <taxon>Spirochaetota</taxon>
        <taxon>Spirochaetia</taxon>
        <taxon>Brachyspirales</taxon>
        <taxon>Brachyspiraceae</taxon>
        <taxon>Brachyspira</taxon>
    </lineage>
</organism>
<dbReference type="KEGG" id="bhy:BHWA1_01314"/>
<evidence type="ECO:0000313" key="2">
    <source>
        <dbReference type="Proteomes" id="UP000001803"/>
    </source>
</evidence>
<accession>A0A3B6VCD9</accession>
<dbReference type="STRING" id="565034.BHWA1_01314"/>